<evidence type="ECO:0000313" key="3">
    <source>
        <dbReference type="Proteomes" id="UP000295110"/>
    </source>
</evidence>
<keyword evidence="3" id="KW-1185">Reference proteome</keyword>
<evidence type="ECO:0000256" key="1">
    <source>
        <dbReference type="SAM" id="MobiDB-lite"/>
    </source>
</evidence>
<dbReference type="Proteomes" id="UP000295110">
    <property type="component" value="Unassembled WGS sequence"/>
</dbReference>
<dbReference type="AlphaFoldDB" id="A0A4R3UAC3"/>
<protein>
    <submittedName>
        <fullName evidence="2">Uncharacterized protein</fullName>
    </submittedName>
</protein>
<dbReference type="OrthoDB" id="9154130at2"/>
<dbReference type="EMBL" id="SMBU01000056">
    <property type="protein sequence ID" value="TCU83752.1"/>
    <property type="molecule type" value="Genomic_DNA"/>
</dbReference>
<comment type="caution">
    <text evidence="2">The sequence shown here is derived from an EMBL/GenBank/DDBJ whole genome shotgun (WGS) entry which is preliminary data.</text>
</comment>
<evidence type="ECO:0000313" key="2">
    <source>
        <dbReference type="EMBL" id="TCU83752.1"/>
    </source>
</evidence>
<reference evidence="2 3" key="1">
    <citation type="submission" date="2019-03" db="EMBL/GenBank/DDBJ databases">
        <title>Genomic Encyclopedia of Type Strains, Phase IV (KMG-IV): sequencing the most valuable type-strain genomes for metagenomic binning, comparative biology and taxonomic classification.</title>
        <authorList>
            <person name="Goeker M."/>
        </authorList>
    </citation>
    <scope>NUCLEOTIDE SEQUENCE [LARGE SCALE GENOMIC DNA]</scope>
    <source>
        <strain evidence="2 3">DSM 654</strain>
    </source>
</reference>
<feature type="region of interest" description="Disordered" evidence="1">
    <location>
        <begin position="1"/>
        <end position="25"/>
    </location>
</feature>
<proteinExistence type="predicted"/>
<dbReference type="RefSeq" id="WP_132576605.1">
    <property type="nucleotide sequence ID" value="NZ_CBCSGL010000060.1"/>
</dbReference>
<sequence length="78" mass="8452">MAKSIATRRKAEPPKPRAAASVAGKAKAAAVKVTRHKPLSRARLVGKFPEIRHLPAPTAPHQIKDDDRRKLLSAMALV</sequence>
<name>A0A4R3UAC3_ROSSA</name>
<organism evidence="2 3">
    <name type="scientific">Roseateles saccharophilus</name>
    <name type="common">Pseudomonas saccharophila</name>
    <dbReference type="NCBI Taxonomy" id="304"/>
    <lineage>
        <taxon>Bacteria</taxon>
        <taxon>Pseudomonadati</taxon>
        <taxon>Pseudomonadota</taxon>
        <taxon>Betaproteobacteria</taxon>
        <taxon>Burkholderiales</taxon>
        <taxon>Sphaerotilaceae</taxon>
        <taxon>Roseateles</taxon>
    </lineage>
</organism>
<accession>A0A4R3UAC3</accession>
<gene>
    <name evidence="2" type="ORF">EV671_105616</name>
</gene>